<feature type="transmembrane region" description="Helical" evidence="10">
    <location>
        <begin position="7"/>
        <end position="24"/>
    </location>
</feature>
<sequence length="279" mass="31530">MTELWNVLLYQPFVNLLMLLYQLLFHNFGLAIIVLTVALRTVLIPLTLPSMKSAEKMRQLAPELERLKKKYGSDKQAFAKAQMDFYRQQGINPAAGCLPQIVQLVILIALYQAFIQVLNPNAQEVVRKLNTLLYQPLKLAEDTVINTQFLWLNLAKPDVIKVAGLGFPLPGLFLIAAALIQLISSKMMMPVLAAVQKDAAQTPEKTDDMATSMQTQMTYLFPLMTILIGFTFPSGLVLYWFIFSLFTAVQQYFVSGWGGLTPWINKLKIENGKFKIKDH</sequence>
<dbReference type="InterPro" id="IPR047196">
    <property type="entry name" value="YidC_ALB_C"/>
</dbReference>
<dbReference type="NCBIfam" id="TIGR03592">
    <property type="entry name" value="yidC_oxa1_cterm"/>
    <property type="match status" value="1"/>
</dbReference>
<comment type="similarity">
    <text evidence="9">Belongs to the OXA1/ALB3/YidC family.</text>
</comment>
<evidence type="ECO:0000256" key="9">
    <source>
        <dbReference type="RuleBase" id="RU003945"/>
    </source>
</evidence>
<accession>A0A2H0WNK2</accession>
<evidence type="ECO:0000313" key="12">
    <source>
        <dbReference type="EMBL" id="PIS14207.1"/>
    </source>
</evidence>
<reference evidence="13" key="1">
    <citation type="submission" date="2017-09" db="EMBL/GenBank/DDBJ databases">
        <title>Depth-based differentiation of microbial function through sediment-hosted aquifers and enrichment of novel symbionts in the deep terrestrial subsurface.</title>
        <authorList>
            <person name="Probst A.J."/>
            <person name="Ladd B."/>
            <person name="Jarett J.K."/>
            <person name="Geller-Mcgrath D.E."/>
            <person name="Sieber C.M.K."/>
            <person name="Emerson J.B."/>
            <person name="Anantharaman K."/>
            <person name="Thomas B.C."/>
            <person name="Malmstrom R."/>
            <person name="Stieglmeier M."/>
            <person name="Klingl A."/>
            <person name="Woyke T."/>
            <person name="Ryan C.M."/>
            <person name="Banfield J.F."/>
        </authorList>
    </citation>
    <scope>NUCLEOTIDE SEQUENCE [LARGE SCALE GENOMIC DNA]</scope>
</reference>
<evidence type="ECO:0000256" key="10">
    <source>
        <dbReference type="SAM" id="Phobius"/>
    </source>
</evidence>
<dbReference type="GO" id="GO:0051205">
    <property type="term" value="P:protein insertion into membrane"/>
    <property type="evidence" value="ECO:0007669"/>
    <property type="project" value="TreeGrafter"/>
</dbReference>
<keyword evidence="4 9" id="KW-0812">Transmembrane</keyword>
<evidence type="ECO:0000259" key="11">
    <source>
        <dbReference type="Pfam" id="PF02096"/>
    </source>
</evidence>
<keyword evidence="6 10" id="KW-1133">Transmembrane helix</keyword>
<keyword evidence="2" id="KW-0813">Transport</keyword>
<organism evidence="12 13">
    <name type="scientific">Candidatus Shapirobacteria bacterium CG09_land_8_20_14_0_10_47_13</name>
    <dbReference type="NCBI Taxonomy" id="1974481"/>
    <lineage>
        <taxon>Bacteria</taxon>
        <taxon>Candidatus Shapironibacteriota</taxon>
    </lineage>
</organism>
<gene>
    <name evidence="12" type="ORF">COT65_00200</name>
</gene>
<evidence type="ECO:0000313" key="13">
    <source>
        <dbReference type="Proteomes" id="UP000230033"/>
    </source>
</evidence>
<feature type="transmembrane region" description="Helical" evidence="10">
    <location>
        <begin position="159"/>
        <end position="180"/>
    </location>
</feature>
<name>A0A2H0WNK2_9BACT</name>
<protein>
    <recommendedName>
        <fullName evidence="11">Membrane insertase YidC/Oxa/ALB C-terminal domain-containing protein</fullName>
    </recommendedName>
</protein>
<dbReference type="Proteomes" id="UP000230033">
    <property type="component" value="Unassembled WGS sequence"/>
</dbReference>
<evidence type="ECO:0000256" key="3">
    <source>
        <dbReference type="ARBA" id="ARBA00022475"/>
    </source>
</evidence>
<dbReference type="CDD" id="cd20070">
    <property type="entry name" value="5TM_YidC_Alb3"/>
    <property type="match status" value="1"/>
</dbReference>
<dbReference type="InterPro" id="IPR001708">
    <property type="entry name" value="YidC/ALB3/OXA1/COX18"/>
</dbReference>
<dbReference type="GO" id="GO:0005886">
    <property type="term" value="C:plasma membrane"/>
    <property type="evidence" value="ECO:0007669"/>
    <property type="project" value="UniProtKB-SubCell"/>
</dbReference>
<keyword evidence="5" id="KW-0653">Protein transport</keyword>
<feature type="domain" description="Membrane insertase YidC/Oxa/ALB C-terminal" evidence="11">
    <location>
        <begin position="28"/>
        <end position="254"/>
    </location>
</feature>
<dbReference type="PANTHER" id="PTHR12428">
    <property type="entry name" value="OXA1"/>
    <property type="match status" value="1"/>
</dbReference>
<dbReference type="Pfam" id="PF02096">
    <property type="entry name" value="60KD_IMP"/>
    <property type="match status" value="1"/>
</dbReference>
<dbReference type="AlphaFoldDB" id="A0A2H0WNK2"/>
<dbReference type="EMBL" id="PEZJ01000003">
    <property type="protein sequence ID" value="PIS14207.1"/>
    <property type="molecule type" value="Genomic_DNA"/>
</dbReference>
<evidence type="ECO:0000256" key="1">
    <source>
        <dbReference type="ARBA" id="ARBA00004651"/>
    </source>
</evidence>
<proteinExistence type="inferred from homology"/>
<evidence type="ECO:0000256" key="6">
    <source>
        <dbReference type="ARBA" id="ARBA00022989"/>
    </source>
</evidence>
<evidence type="ECO:0000256" key="2">
    <source>
        <dbReference type="ARBA" id="ARBA00022448"/>
    </source>
</evidence>
<evidence type="ECO:0000256" key="4">
    <source>
        <dbReference type="ARBA" id="ARBA00022692"/>
    </source>
</evidence>
<dbReference type="GO" id="GO:0032977">
    <property type="term" value="F:membrane insertase activity"/>
    <property type="evidence" value="ECO:0007669"/>
    <property type="project" value="InterPro"/>
</dbReference>
<feature type="transmembrane region" description="Helical" evidence="10">
    <location>
        <begin position="219"/>
        <end position="242"/>
    </location>
</feature>
<dbReference type="PANTHER" id="PTHR12428:SF65">
    <property type="entry name" value="CYTOCHROME C OXIDASE ASSEMBLY PROTEIN COX18, MITOCHONDRIAL"/>
    <property type="match status" value="1"/>
</dbReference>
<keyword evidence="7 10" id="KW-0472">Membrane</keyword>
<evidence type="ECO:0000256" key="5">
    <source>
        <dbReference type="ARBA" id="ARBA00022927"/>
    </source>
</evidence>
<comment type="subcellular location">
    <subcellularLocation>
        <location evidence="1">Cell membrane</location>
        <topology evidence="1">Multi-pass membrane protein</topology>
    </subcellularLocation>
    <subcellularLocation>
        <location evidence="9">Membrane</location>
        <topology evidence="9">Multi-pass membrane protein</topology>
    </subcellularLocation>
</comment>
<dbReference type="GO" id="GO:0015031">
    <property type="term" value="P:protein transport"/>
    <property type="evidence" value="ECO:0007669"/>
    <property type="project" value="UniProtKB-KW"/>
</dbReference>
<evidence type="ECO:0000256" key="7">
    <source>
        <dbReference type="ARBA" id="ARBA00023136"/>
    </source>
</evidence>
<comment type="caution">
    <text evidence="12">The sequence shown here is derived from an EMBL/GenBank/DDBJ whole genome shotgun (WGS) entry which is preliminary data.</text>
</comment>
<dbReference type="InterPro" id="IPR028055">
    <property type="entry name" value="YidC/Oxa/ALB_C"/>
</dbReference>
<keyword evidence="8" id="KW-0143">Chaperone</keyword>
<evidence type="ECO:0000256" key="8">
    <source>
        <dbReference type="ARBA" id="ARBA00023186"/>
    </source>
</evidence>
<feature type="transmembrane region" description="Helical" evidence="10">
    <location>
        <begin position="30"/>
        <end position="48"/>
    </location>
</feature>
<keyword evidence="3" id="KW-1003">Cell membrane</keyword>